<feature type="transmembrane region" description="Helical" evidence="1">
    <location>
        <begin position="127"/>
        <end position="145"/>
    </location>
</feature>
<feature type="transmembrane region" description="Helical" evidence="1">
    <location>
        <begin position="196"/>
        <end position="215"/>
    </location>
</feature>
<feature type="transmembrane region" description="Helical" evidence="1">
    <location>
        <begin position="165"/>
        <end position="184"/>
    </location>
</feature>
<gene>
    <name evidence="2" type="ORF">LBV24_14595</name>
</gene>
<dbReference type="RefSeq" id="WP_224479403.1">
    <property type="nucleotide sequence ID" value="NZ_JAIUJS010000012.1"/>
</dbReference>
<protein>
    <recommendedName>
        <fullName evidence="4">DUF998 domain-containing protein</fullName>
    </recommendedName>
</protein>
<keyword evidence="1" id="KW-0472">Membrane</keyword>
<accession>A0ABS7Y778</accession>
<feature type="transmembrane region" description="Helical" evidence="1">
    <location>
        <begin position="42"/>
        <end position="66"/>
    </location>
</feature>
<keyword evidence="1" id="KW-0812">Transmembrane</keyword>
<feature type="transmembrane region" description="Helical" evidence="1">
    <location>
        <begin position="86"/>
        <end position="107"/>
    </location>
</feature>
<evidence type="ECO:0000313" key="2">
    <source>
        <dbReference type="EMBL" id="MCA0154457.1"/>
    </source>
</evidence>
<sequence>MPTTDLQHSDYRIRKLIGTLGLFLPIVLPLAAWDFYASISHYYYSTLPSLIFIIILSAFGLFLLSYKGYKIDKATETISDDFLTNIGGLAALVVVFIPTSCMGSTNVDIDTMCKACELPLFGHNKDWANSVHLISAGVFILCMGWMSRYKFTRGSDDGNHSLYKWCGNLVFISVALILVCIAIEHFITEAFIIHDYYVYIFETTAVIPFGISWLVKGKAIDDVKAIGKRMFGVKK</sequence>
<keyword evidence="1" id="KW-1133">Transmembrane helix</keyword>
<name>A0ABS7Y778_9FLAO</name>
<dbReference type="EMBL" id="JAIUJS010000012">
    <property type="protein sequence ID" value="MCA0154457.1"/>
    <property type="molecule type" value="Genomic_DNA"/>
</dbReference>
<keyword evidence="3" id="KW-1185">Reference proteome</keyword>
<dbReference type="Proteomes" id="UP001198402">
    <property type="component" value="Unassembled WGS sequence"/>
</dbReference>
<comment type="caution">
    <text evidence="2">The sequence shown here is derived from an EMBL/GenBank/DDBJ whole genome shotgun (WGS) entry which is preliminary data.</text>
</comment>
<proteinExistence type="predicted"/>
<evidence type="ECO:0008006" key="4">
    <source>
        <dbReference type="Google" id="ProtNLM"/>
    </source>
</evidence>
<feature type="transmembrane region" description="Helical" evidence="1">
    <location>
        <begin position="16"/>
        <end position="36"/>
    </location>
</feature>
<evidence type="ECO:0000313" key="3">
    <source>
        <dbReference type="Proteomes" id="UP001198402"/>
    </source>
</evidence>
<organism evidence="2 3">
    <name type="scientific">Winogradskyella vincentii</name>
    <dbReference type="NCBI Taxonomy" id="2877122"/>
    <lineage>
        <taxon>Bacteria</taxon>
        <taxon>Pseudomonadati</taxon>
        <taxon>Bacteroidota</taxon>
        <taxon>Flavobacteriia</taxon>
        <taxon>Flavobacteriales</taxon>
        <taxon>Flavobacteriaceae</taxon>
        <taxon>Winogradskyella</taxon>
    </lineage>
</organism>
<evidence type="ECO:0000256" key="1">
    <source>
        <dbReference type="SAM" id="Phobius"/>
    </source>
</evidence>
<reference evidence="3" key="1">
    <citation type="submission" date="2023-07" db="EMBL/GenBank/DDBJ databases">
        <authorList>
            <person name="Yue Y."/>
        </authorList>
    </citation>
    <scope>NUCLEOTIDE SEQUENCE [LARGE SCALE GENOMIC DNA]</scope>
    <source>
        <strain evidence="3">2Y89</strain>
    </source>
</reference>